<keyword evidence="1" id="KW-0812">Transmembrane</keyword>
<protein>
    <submittedName>
        <fullName evidence="2">Uncharacterized protein</fullName>
    </submittedName>
</protein>
<evidence type="ECO:0000313" key="2">
    <source>
        <dbReference type="EMBL" id="OGD86065.1"/>
    </source>
</evidence>
<reference evidence="2 3" key="1">
    <citation type="journal article" date="2016" name="Nat. Commun.">
        <title>Thousands of microbial genomes shed light on interconnected biogeochemical processes in an aquifer system.</title>
        <authorList>
            <person name="Anantharaman K."/>
            <person name="Brown C.T."/>
            <person name="Hug L.A."/>
            <person name="Sharon I."/>
            <person name="Castelle C.J."/>
            <person name="Probst A.J."/>
            <person name="Thomas B.C."/>
            <person name="Singh A."/>
            <person name="Wilkins M.J."/>
            <person name="Karaoz U."/>
            <person name="Brodie E.L."/>
            <person name="Williams K.H."/>
            <person name="Hubbard S.S."/>
            <person name="Banfield J.F."/>
        </authorList>
    </citation>
    <scope>NUCLEOTIDE SEQUENCE [LARGE SCALE GENOMIC DNA]</scope>
</reference>
<dbReference type="AlphaFoldDB" id="A0A1F5G2K6"/>
<keyword evidence="1" id="KW-0472">Membrane</keyword>
<feature type="transmembrane region" description="Helical" evidence="1">
    <location>
        <begin position="16"/>
        <end position="36"/>
    </location>
</feature>
<sequence>MKLTLTEVASFLKRRWILAAVVFLAVVSLGLLFQLVSDPEKPSKKVSLFEKLEIKAFPTLSKLPPTVDVSSLKTEEAPKKLAVFNLEKEPLFEEDAILLAKKFGITEKPKSITDVKLGKIFYFFQKPFSLSVQKDQLVFGKSIKPTGELLALEQAVKIAQDFINNKGLEGNLDLDPEDVEYFGSGSPKPLLSSDKNVDIIQISFVKKTENLPVFGQNPKESLFYVRIARGGEVVGLKYTFLPKMSVLKDYPIINSQEATAAIFKGKAVLTYLLAKDDEGMEGFPNYKVTFINLTSAKLAYLFQLENQTLQPIYVFWGQAKMDGTKSGDITFYLPALRGE</sequence>
<evidence type="ECO:0000313" key="3">
    <source>
        <dbReference type="Proteomes" id="UP000176628"/>
    </source>
</evidence>
<dbReference type="EMBL" id="MFAV01000035">
    <property type="protein sequence ID" value="OGD86065.1"/>
    <property type="molecule type" value="Genomic_DNA"/>
</dbReference>
<name>A0A1F5G2K6_9BACT</name>
<evidence type="ECO:0000256" key="1">
    <source>
        <dbReference type="SAM" id="Phobius"/>
    </source>
</evidence>
<comment type="caution">
    <text evidence="2">The sequence shown here is derived from an EMBL/GenBank/DDBJ whole genome shotgun (WGS) entry which is preliminary data.</text>
</comment>
<dbReference type="Proteomes" id="UP000176628">
    <property type="component" value="Unassembled WGS sequence"/>
</dbReference>
<keyword evidence="1" id="KW-1133">Transmembrane helix</keyword>
<gene>
    <name evidence="2" type="ORF">A2Z23_01325</name>
</gene>
<accession>A0A1F5G2K6</accession>
<proteinExistence type="predicted"/>
<organism evidence="2 3">
    <name type="scientific">Candidatus Curtissbacteria bacterium RBG_16_39_7</name>
    <dbReference type="NCBI Taxonomy" id="1797707"/>
    <lineage>
        <taxon>Bacteria</taxon>
        <taxon>Candidatus Curtissiibacteriota</taxon>
    </lineage>
</organism>